<keyword evidence="1" id="KW-1133">Transmembrane helix</keyword>
<evidence type="ECO:0008006" key="4">
    <source>
        <dbReference type="Google" id="ProtNLM"/>
    </source>
</evidence>
<organism evidence="2 3">
    <name type="scientific">Pseudarthrobacter polychromogenes</name>
    <dbReference type="NCBI Taxonomy" id="1676"/>
    <lineage>
        <taxon>Bacteria</taxon>
        <taxon>Bacillati</taxon>
        <taxon>Actinomycetota</taxon>
        <taxon>Actinomycetes</taxon>
        <taxon>Micrococcales</taxon>
        <taxon>Micrococcaceae</taxon>
        <taxon>Pseudarthrobacter</taxon>
    </lineage>
</organism>
<dbReference type="Proteomes" id="UP000596938">
    <property type="component" value="Unassembled WGS sequence"/>
</dbReference>
<evidence type="ECO:0000256" key="1">
    <source>
        <dbReference type="SAM" id="Phobius"/>
    </source>
</evidence>
<gene>
    <name evidence="2" type="ORF">GCM10011577_21380</name>
</gene>
<name>A0ABQ1XMF3_9MICC</name>
<reference evidence="3" key="1">
    <citation type="journal article" date="2019" name="Int. J. Syst. Evol. Microbiol.">
        <title>The Global Catalogue of Microorganisms (GCM) 10K type strain sequencing project: providing services to taxonomists for standard genome sequencing and annotation.</title>
        <authorList>
            <consortium name="The Broad Institute Genomics Platform"/>
            <consortium name="The Broad Institute Genome Sequencing Center for Infectious Disease"/>
            <person name="Wu L."/>
            <person name="Ma J."/>
        </authorList>
    </citation>
    <scope>NUCLEOTIDE SEQUENCE [LARGE SCALE GENOMIC DNA]</scope>
    <source>
        <strain evidence="3">CGMCC 1.1927</strain>
    </source>
</reference>
<comment type="caution">
    <text evidence="2">The sequence shown here is derived from an EMBL/GenBank/DDBJ whole genome shotgun (WGS) entry which is preliminary data.</text>
</comment>
<proteinExistence type="predicted"/>
<keyword evidence="3" id="KW-1185">Reference proteome</keyword>
<sequence>MDSAPNLIAPGIKLPETVGSVLREDWKLLTAWGGMAAAMAVLMTGAAVALGTTADPATLEMLTAYTAY</sequence>
<evidence type="ECO:0000313" key="3">
    <source>
        <dbReference type="Proteomes" id="UP000596938"/>
    </source>
</evidence>
<evidence type="ECO:0000313" key="2">
    <source>
        <dbReference type="EMBL" id="GGG97737.1"/>
    </source>
</evidence>
<keyword evidence="1" id="KW-0812">Transmembrane</keyword>
<accession>A0ABQ1XMF3</accession>
<feature type="transmembrane region" description="Helical" evidence="1">
    <location>
        <begin position="29"/>
        <end position="51"/>
    </location>
</feature>
<protein>
    <recommendedName>
        <fullName evidence="4">Polysulfide reductase</fullName>
    </recommendedName>
</protein>
<keyword evidence="1" id="KW-0472">Membrane</keyword>
<dbReference type="EMBL" id="BMKU01000005">
    <property type="protein sequence ID" value="GGG97737.1"/>
    <property type="molecule type" value="Genomic_DNA"/>
</dbReference>